<evidence type="ECO:0000313" key="3">
    <source>
        <dbReference type="Proteomes" id="UP000199729"/>
    </source>
</evidence>
<feature type="transmembrane region" description="Helical" evidence="1">
    <location>
        <begin position="111"/>
        <end position="130"/>
    </location>
</feature>
<gene>
    <name evidence="2" type="ORF">VITFI_CDS0164</name>
</gene>
<dbReference type="KEGG" id="vff:VITFI_CDS0164"/>
<feature type="transmembrane region" description="Helical" evidence="1">
    <location>
        <begin position="89"/>
        <end position="105"/>
    </location>
</feature>
<evidence type="ECO:0000256" key="1">
    <source>
        <dbReference type="SAM" id="Phobius"/>
    </source>
</evidence>
<protein>
    <submittedName>
        <fullName evidence="2">Uncharacterized protein</fullName>
    </submittedName>
</protein>
<name>A0A221KAS3_VITFI</name>
<dbReference type="EMBL" id="CP022423">
    <property type="protein sequence ID" value="ASM75943.1"/>
    <property type="molecule type" value="Genomic_DNA"/>
</dbReference>
<keyword evidence="1" id="KW-0472">Membrane</keyword>
<dbReference type="Proteomes" id="UP000199729">
    <property type="component" value="Chromosome"/>
</dbReference>
<evidence type="ECO:0000313" key="2">
    <source>
        <dbReference type="EMBL" id="ASM75943.1"/>
    </source>
</evidence>
<dbReference type="AlphaFoldDB" id="A0A221KAS3"/>
<sequence length="191" mass="21376">MSEFVIKYWRCGTKPVDEQGNYVHIVGRRAGSLGTLLTLLRIDPSIKLLIGLDRIELRQASLMGISTRMIPLESLSSSFYGQHKPWKRSLLLLLGFGALALSVLMDRSDWVTALSLLVAGVVVATMQYLLHQSVLLGLQEMGGHQSVIRFRPCFLDNVDIDEQQARQVCKIVQRLADAKRKRLMLTVGSGR</sequence>
<dbReference type="OrthoDB" id="7107792at2"/>
<organism evidence="2 3">
    <name type="scientific">Vitreoscilla filiformis</name>
    <dbReference type="NCBI Taxonomy" id="63"/>
    <lineage>
        <taxon>Bacteria</taxon>
        <taxon>Pseudomonadati</taxon>
        <taxon>Pseudomonadota</taxon>
        <taxon>Betaproteobacteria</taxon>
        <taxon>Neisseriales</taxon>
        <taxon>Neisseriaceae</taxon>
        <taxon>Vitreoscilla</taxon>
    </lineage>
</organism>
<keyword evidence="1" id="KW-0812">Transmembrane</keyword>
<accession>A0A221KAS3</accession>
<keyword evidence="1" id="KW-1133">Transmembrane helix</keyword>
<reference evidence="2 3" key="1">
    <citation type="submission" date="2017-07" db="EMBL/GenBank/DDBJ databases">
        <title>Complete Genome Sequence of the cosmetic ferment Vitreoscilla filiformis (ATCC15551).</title>
        <authorList>
            <person name="Contreras S."/>
            <person name="Sagory-Zalkind P."/>
            <person name="Blanquart H."/>
            <person name="Iltis A."/>
            <person name="Morand S.C."/>
        </authorList>
    </citation>
    <scope>NUCLEOTIDE SEQUENCE [LARGE SCALE GENOMIC DNA]</scope>
    <source>
        <strain evidence="2 3">ATCC 15551</strain>
    </source>
</reference>
<keyword evidence="3" id="KW-1185">Reference proteome</keyword>
<proteinExistence type="predicted"/>
<dbReference type="RefSeq" id="WP_089415379.1">
    <property type="nucleotide sequence ID" value="NZ_CP022423.1"/>
</dbReference>